<feature type="compositionally biased region" description="Basic and acidic residues" evidence="1">
    <location>
        <begin position="113"/>
        <end position="142"/>
    </location>
</feature>
<evidence type="ECO:0000313" key="3">
    <source>
        <dbReference type="Proteomes" id="UP000718630"/>
    </source>
</evidence>
<dbReference type="AlphaFoldDB" id="A0A929N4B3"/>
<dbReference type="EMBL" id="JABZFZ010000285">
    <property type="protein sequence ID" value="MBF0940350.1"/>
    <property type="molecule type" value="Genomic_DNA"/>
</dbReference>
<accession>A0A929N4B3</accession>
<sequence length="142" mass="16244">MGTLDDYLQQARDDVRHAQSQAQEVAQYSQRLKRIRQTAIDPTRSVAVTVDASGALLGIETPLAPPAVLAAIVQTYQAARKRANFLLIDEARKSFGDDSRIVRRLEDDLETVDPSRDHRPFQADRYRAERERRRAERESYGY</sequence>
<evidence type="ECO:0000313" key="2">
    <source>
        <dbReference type="EMBL" id="MBF0940350.1"/>
    </source>
</evidence>
<evidence type="ECO:0008006" key="4">
    <source>
        <dbReference type="Google" id="ProtNLM"/>
    </source>
</evidence>
<proteinExistence type="predicted"/>
<feature type="region of interest" description="Disordered" evidence="1">
    <location>
        <begin position="108"/>
        <end position="142"/>
    </location>
</feature>
<name>A0A929N4B3_9ACTO</name>
<evidence type="ECO:0000256" key="1">
    <source>
        <dbReference type="SAM" id="MobiDB-lite"/>
    </source>
</evidence>
<dbReference type="Proteomes" id="UP000718630">
    <property type="component" value="Unassembled WGS sequence"/>
</dbReference>
<gene>
    <name evidence="2" type="ORF">HXK03_05685</name>
</gene>
<organism evidence="2 3">
    <name type="scientific">Schaalia georgiae</name>
    <dbReference type="NCBI Taxonomy" id="52768"/>
    <lineage>
        <taxon>Bacteria</taxon>
        <taxon>Bacillati</taxon>
        <taxon>Actinomycetota</taxon>
        <taxon>Actinomycetes</taxon>
        <taxon>Actinomycetales</taxon>
        <taxon>Actinomycetaceae</taxon>
        <taxon>Schaalia</taxon>
    </lineage>
</organism>
<comment type="caution">
    <text evidence="2">The sequence shown here is derived from an EMBL/GenBank/DDBJ whole genome shotgun (WGS) entry which is preliminary data.</text>
</comment>
<protein>
    <recommendedName>
        <fullName evidence="4">YbaB/EbfC family DNA-binding protein</fullName>
    </recommendedName>
</protein>
<reference evidence="2" key="1">
    <citation type="submission" date="2020-04" db="EMBL/GenBank/DDBJ databases">
        <title>Deep metagenomics examines the oral microbiome during advanced dental caries in children, revealing novel taxa and co-occurrences with host molecules.</title>
        <authorList>
            <person name="Baker J.L."/>
            <person name="Morton J.T."/>
            <person name="Dinis M."/>
            <person name="Alvarez R."/>
            <person name="Tran N.C."/>
            <person name="Knight R."/>
            <person name="Edlund A."/>
        </authorList>
    </citation>
    <scope>NUCLEOTIDE SEQUENCE</scope>
    <source>
        <strain evidence="2">JCVI_32_bin.64</strain>
    </source>
</reference>